<protein>
    <submittedName>
        <fullName evidence="2">Uncharacterized protein</fullName>
    </submittedName>
</protein>
<feature type="compositionally biased region" description="Basic and acidic residues" evidence="1">
    <location>
        <begin position="44"/>
        <end position="54"/>
    </location>
</feature>
<feature type="compositionally biased region" description="Acidic residues" evidence="1">
    <location>
        <begin position="220"/>
        <end position="259"/>
    </location>
</feature>
<feature type="compositionally biased region" description="Polar residues" evidence="1">
    <location>
        <begin position="408"/>
        <end position="430"/>
    </location>
</feature>
<dbReference type="InterPro" id="IPR031355">
    <property type="entry name" value="YBL010C/LAA2-like"/>
</dbReference>
<dbReference type="OrthoDB" id="5378975at2759"/>
<gene>
    <name evidence="2" type="ORF">TRUGW13939_00649</name>
</gene>
<evidence type="ECO:0000313" key="2">
    <source>
        <dbReference type="EMBL" id="QKX53570.1"/>
    </source>
</evidence>
<sequence length="520" mass="56627">MSDRPSSPSAAHLEPPHKGVEVEDPGAQESASEGEGEEEEDDHFSDASEGRSESRSLNASRAASPVPRTRVEKVDEGPRHGEVPGTPAYSQRGQDAVPDEVEVVPEGSRSRSSSRVESPVTPGGTPIPQTIVSKVDEAPSYGDVPGTPAYDQRKADAVPDIVLKTPGEPQTPSSLSRESSDQSVPETRLSRVDSLPKDPASPMLRAHRRSPSDALPDFTETVEETPGDDDFGDDFDEFEEGENDGEVEDDFGDFDEGDFEEPIKEAHGNLPVDSTISMQPPAPTSLLPLPDFSDMSSLTDLLTTTNDSLDTLFPETKEIASLPPLEPILDQSAIFSSERSLSLWSQLVAPPPLQPPNWVKSRIRRLFLVSLGVPVDLDEILPASKQKKLILPSIDFEGSAYDLSKTLNKTKQSDAPQNDSTTSVNSTGSRQKFGRRRGPPPPPELDLSAVRRMCSTTDAALDGFSDIELQDHVLLLENTSTKANDVFEYWRKKTDGLVGEKEAFEGVIENMVTHARRVRK</sequence>
<evidence type="ECO:0000256" key="1">
    <source>
        <dbReference type="SAM" id="MobiDB-lite"/>
    </source>
</evidence>
<feature type="compositionally biased region" description="Low complexity" evidence="1">
    <location>
        <begin position="104"/>
        <end position="120"/>
    </location>
</feature>
<reference evidence="3" key="1">
    <citation type="submission" date="2020-06" db="EMBL/GenBank/DDBJ databases">
        <title>A chromosome-scale genome assembly of Talaromyces rugulosus W13939.</title>
        <authorList>
            <person name="Wang B."/>
            <person name="Guo L."/>
            <person name="Ye K."/>
            <person name="Wang L."/>
        </authorList>
    </citation>
    <scope>NUCLEOTIDE SEQUENCE [LARGE SCALE GENOMIC DNA]</scope>
    <source>
        <strain evidence="3">W13939</strain>
    </source>
</reference>
<feature type="compositionally biased region" description="Acidic residues" evidence="1">
    <location>
        <begin position="22"/>
        <end position="43"/>
    </location>
</feature>
<keyword evidence="3" id="KW-1185">Reference proteome</keyword>
<evidence type="ECO:0000313" key="3">
    <source>
        <dbReference type="Proteomes" id="UP000509510"/>
    </source>
</evidence>
<dbReference type="PANTHER" id="PTHR38698">
    <property type="entry name" value="EXPRESSED PROTEIN"/>
    <property type="match status" value="1"/>
</dbReference>
<feature type="region of interest" description="Disordered" evidence="1">
    <location>
        <begin position="1"/>
        <end position="259"/>
    </location>
</feature>
<dbReference type="EMBL" id="CP055898">
    <property type="protein sequence ID" value="QKX53570.1"/>
    <property type="molecule type" value="Genomic_DNA"/>
</dbReference>
<dbReference type="RefSeq" id="XP_035339749.1">
    <property type="nucleotide sequence ID" value="XM_035483856.1"/>
</dbReference>
<dbReference type="Pfam" id="PF17104">
    <property type="entry name" value="YBL010C_LAA2"/>
    <property type="match status" value="1"/>
</dbReference>
<feature type="compositionally biased region" description="Polar residues" evidence="1">
    <location>
        <begin position="168"/>
        <end position="185"/>
    </location>
</feature>
<name>A0A7H8QI31_TALRU</name>
<proteinExistence type="predicted"/>
<dbReference type="Proteomes" id="UP000509510">
    <property type="component" value="Chromosome I"/>
</dbReference>
<dbReference type="GeneID" id="55988162"/>
<accession>A0A7H8QI31</accession>
<dbReference type="KEGG" id="trg:TRUGW13939_00649"/>
<dbReference type="AlphaFoldDB" id="A0A7H8QI31"/>
<feature type="region of interest" description="Disordered" evidence="1">
    <location>
        <begin position="408"/>
        <end position="447"/>
    </location>
</feature>
<dbReference type="PANTHER" id="PTHR38698:SF1">
    <property type="entry name" value="FUNGAL PROTEIN"/>
    <property type="match status" value="1"/>
</dbReference>
<feature type="compositionally biased region" description="Basic and acidic residues" evidence="1">
    <location>
        <begin position="69"/>
        <end position="82"/>
    </location>
</feature>
<organism evidence="2 3">
    <name type="scientific">Talaromyces rugulosus</name>
    <name type="common">Penicillium rugulosum</name>
    <dbReference type="NCBI Taxonomy" id="121627"/>
    <lineage>
        <taxon>Eukaryota</taxon>
        <taxon>Fungi</taxon>
        <taxon>Dikarya</taxon>
        <taxon>Ascomycota</taxon>
        <taxon>Pezizomycotina</taxon>
        <taxon>Eurotiomycetes</taxon>
        <taxon>Eurotiomycetidae</taxon>
        <taxon>Eurotiales</taxon>
        <taxon>Trichocomaceae</taxon>
        <taxon>Talaromyces</taxon>
        <taxon>Talaromyces sect. Islandici</taxon>
    </lineage>
</organism>